<dbReference type="Gene3D" id="3.90.1150.10">
    <property type="entry name" value="Aspartate Aminotransferase, domain 1"/>
    <property type="match status" value="1"/>
</dbReference>
<dbReference type="RefSeq" id="XP_014672312.1">
    <property type="nucleotide sequence ID" value="XM_014816826.1"/>
</dbReference>
<dbReference type="Proteomes" id="UP000695022">
    <property type="component" value="Unplaced"/>
</dbReference>
<dbReference type="InterPro" id="IPR015424">
    <property type="entry name" value="PyrdxlP-dep_Trfase"/>
</dbReference>
<protein>
    <submittedName>
        <fullName evidence="5">Ethanolamine-phosphate phospho-lyase-like</fullName>
    </submittedName>
</protein>
<organism evidence="4 5">
    <name type="scientific">Priapulus caudatus</name>
    <name type="common">Priapulid worm</name>
    <dbReference type="NCBI Taxonomy" id="37621"/>
    <lineage>
        <taxon>Eukaryota</taxon>
        <taxon>Metazoa</taxon>
        <taxon>Ecdysozoa</taxon>
        <taxon>Scalidophora</taxon>
        <taxon>Priapulida</taxon>
        <taxon>Priapulimorpha</taxon>
        <taxon>Priapulimorphida</taxon>
        <taxon>Priapulidae</taxon>
        <taxon>Priapulus</taxon>
    </lineage>
</organism>
<dbReference type="PANTHER" id="PTHR45688">
    <property type="match status" value="1"/>
</dbReference>
<keyword evidence="4" id="KW-1185">Reference proteome</keyword>
<dbReference type="Pfam" id="PF00202">
    <property type="entry name" value="Aminotran_3"/>
    <property type="match status" value="1"/>
</dbReference>
<evidence type="ECO:0000256" key="3">
    <source>
        <dbReference type="RuleBase" id="RU003560"/>
    </source>
</evidence>
<comment type="similarity">
    <text evidence="1 3">Belongs to the class-III pyridoxal-phosphate-dependent aminotransferase family.</text>
</comment>
<dbReference type="InterPro" id="IPR015421">
    <property type="entry name" value="PyrdxlP-dep_Trfase_major"/>
</dbReference>
<dbReference type="PANTHER" id="PTHR45688:SF13">
    <property type="entry name" value="ALANINE--GLYOXYLATE AMINOTRANSFERASE 2-LIKE"/>
    <property type="match status" value="1"/>
</dbReference>
<keyword evidence="2 3" id="KW-0663">Pyridoxal phosphate</keyword>
<evidence type="ECO:0000313" key="4">
    <source>
        <dbReference type="Proteomes" id="UP000695022"/>
    </source>
</evidence>
<evidence type="ECO:0000256" key="1">
    <source>
        <dbReference type="ARBA" id="ARBA00008954"/>
    </source>
</evidence>
<dbReference type="InterPro" id="IPR005814">
    <property type="entry name" value="Aminotrans_3"/>
</dbReference>
<name>A0ABM1EJE1_PRICU</name>
<evidence type="ECO:0000256" key="2">
    <source>
        <dbReference type="ARBA" id="ARBA00022898"/>
    </source>
</evidence>
<dbReference type="GeneID" id="106812843"/>
<reference evidence="5" key="1">
    <citation type="submission" date="2025-08" db="UniProtKB">
        <authorList>
            <consortium name="RefSeq"/>
        </authorList>
    </citation>
    <scope>IDENTIFICATION</scope>
</reference>
<gene>
    <name evidence="5" type="primary">LOC106812843</name>
</gene>
<evidence type="ECO:0000313" key="5">
    <source>
        <dbReference type="RefSeq" id="XP_014672312.1"/>
    </source>
</evidence>
<dbReference type="InterPro" id="IPR015422">
    <property type="entry name" value="PyrdxlP-dep_Trfase_small"/>
</dbReference>
<sequence>MYRASVLQRSFHHGKKFCITHICISAARLNIRPCSTSNVIRLVGSDVMEVQELNGKAPVALPLEKYDKDETIRLRSKLIGPSCKLFFKNNPIKIVRAKDQYMYDEQGNSYLDCINNVASVGHCHPAVVRAGAAQMATLSTNSRFLHDNILSFAHTINETMPPNLSVWLTGQSTAWAEGRRPPSLPFLAVCFWGDWLKCDSFGVASAYHGHISTLIEISPYKFKAPGSKVTQPDYVHIADVPDNYRGRYRNDVHTEEELADLYADEVKVIIERLAEKGQGVCAYIAESMQSCGGQIVMPPGYMEKVFKYVHDAGGVCIADEVQVGCGRVGEAMWGFQMYGECRQTPPSPWCV</sequence>
<accession>A0ABM1EJE1</accession>
<proteinExistence type="inferred from homology"/>
<dbReference type="SUPFAM" id="SSF53383">
    <property type="entry name" value="PLP-dependent transferases"/>
    <property type="match status" value="1"/>
</dbReference>
<dbReference type="Gene3D" id="3.40.640.10">
    <property type="entry name" value="Type I PLP-dependent aspartate aminotransferase-like (Major domain)"/>
    <property type="match status" value="1"/>
</dbReference>